<dbReference type="EMBL" id="LQYT01000135">
    <property type="protein sequence ID" value="KYD08785.1"/>
    <property type="molecule type" value="Genomic_DNA"/>
</dbReference>
<reference evidence="2 3" key="1">
    <citation type="submission" date="2016-01" db="EMBL/GenBank/DDBJ databases">
        <title>Draft Genome Sequences of Seven Thermophilic Sporeformers Isolated from Foods.</title>
        <authorList>
            <person name="Berendsen E.M."/>
            <person name="Wells-Bennik M.H."/>
            <person name="Krawcyk A.O."/>
            <person name="De Jong A."/>
            <person name="Holsappel S."/>
            <person name="Eijlander R.T."/>
            <person name="Kuipers O.P."/>
        </authorList>
    </citation>
    <scope>NUCLEOTIDE SEQUENCE [LARGE SCALE GENOMIC DNA]</scope>
    <source>
        <strain evidence="2 3">B4135</strain>
    </source>
</reference>
<name>A0A150L944_9BACI</name>
<evidence type="ECO:0008006" key="4">
    <source>
        <dbReference type="Google" id="ProtNLM"/>
    </source>
</evidence>
<evidence type="ECO:0000256" key="1">
    <source>
        <dbReference type="SAM" id="SignalP"/>
    </source>
</evidence>
<feature type="signal peptide" evidence="1">
    <location>
        <begin position="1"/>
        <end position="21"/>
    </location>
</feature>
<dbReference type="Proteomes" id="UP000075683">
    <property type="component" value="Unassembled WGS sequence"/>
</dbReference>
<protein>
    <recommendedName>
        <fullName evidence="4">Lipoprotein</fullName>
    </recommendedName>
</protein>
<gene>
    <name evidence="2" type="ORF">B4135_0467</name>
</gene>
<sequence length="122" mass="13776">MRMKRIWFRYVLLILGLMAVAGCDQGTSAESLGDQAAEEKADCCLPVSWIQYKGEKYTFVKVHSKEEIDFANIRSTRTYTGEGDGTLPGREIFVDKKTGNLLIVDDTGPEEEWAEFTKSEKD</sequence>
<comment type="caution">
    <text evidence="2">The sequence shown here is derived from an EMBL/GenBank/DDBJ whole genome shotgun (WGS) entry which is preliminary data.</text>
</comment>
<dbReference type="PROSITE" id="PS51257">
    <property type="entry name" value="PROKAR_LIPOPROTEIN"/>
    <property type="match status" value="1"/>
</dbReference>
<accession>A0A150L944</accession>
<evidence type="ECO:0000313" key="2">
    <source>
        <dbReference type="EMBL" id="KYD08785.1"/>
    </source>
</evidence>
<feature type="chain" id="PRO_5038748138" description="Lipoprotein" evidence="1">
    <location>
        <begin position="22"/>
        <end position="122"/>
    </location>
</feature>
<proteinExistence type="predicted"/>
<dbReference type="AlphaFoldDB" id="A0A150L944"/>
<evidence type="ECO:0000313" key="3">
    <source>
        <dbReference type="Proteomes" id="UP000075683"/>
    </source>
</evidence>
<keyword evidence="1" id="KW-0732">Signal</keyword>
<dbReference type="STRING" id="301148.B4135_0467"/>
<organism evidence="2 3">
    <name type="scientific">Caldibacillus debilis</name>
    <dbReference type="NCBI Taxonomy" id="301148"/>
    <lineage>
        <taxon>Bacteria</taxon>
        <taxon>Bacillati</taxon>
        <taxon>Bacillota</taxon>
        <taxon>Bacilli</taxon>
        <taxon>Bacillales</taxon>
        <taxon>Bacillaceae</taxon>
        <taxon>Caldibacillus</taxon>
    </lineage>
</organism>